<organism evidence="1 2">
    <name type="scientific">Eumeta variegata</name>
    <name type="common">Bagworm moth</name>
    <name type="synonym">Eumeta japonica</name>
    <dbReference type="NCBI Taxonomy" id="151549"/>
    <lineage>
        <taxon>Eukaryota</taxon>
        <taxon>Metazoa</taxon>
        <taxon>Ecdysozoa</taxon>
        <taxon>Arthropoda</taxon>
        <taxon>Hexapoda</taxon>
        <taxon>Insecta</taxon>
        <taxon>Pterygota</taxon>
        <taxon>Neoptera</taxon>
        <taxon>Endopterygota</taxon>
        <taxon>Lepidoptera</taxon>
        <taxon>Glossata</taxon>
        <taxon>Ditrysia</taxon>
        <taxon>Tineoidea</taxon>
        <taxon>Psychidae</taxon>
        <taxon>Oiketicinae</taxon>
        <taxon>Eumeta</taxon>
    </lineage>
</organism>
<accession>A0A4C1VXX7</accession>
<comment type="caution">
    <text evidence="1">The sequence shown here is derived from an EMBL/GenBank/DDBJ whole genome shotgun (WGS) entry which is preliminary data.</text>
</comment>
<keyword evidence="2" id="KW-1185">Reference proteome</keyword>
<protein>
    <submittedName>
        <fullName evidence="1">Uncharacterized protein</fullName>
    </submittedName>
</protein>
<evidence type="ECO:0000313" key="1">
    <source>
        <dbReference type="EMBL" id="GBP43671.1"/>
    </source>
</evidence>
<reference evidence="1 2" key="1">
    <citation type="journal article" date="2019" name="Commun. Biol.">
        <title>The bagworm genome reveals a unique fibroin gene that provides high tensile strength.</title>
        <authorList>
            <person name="Kono N."/>
            <person name="Nakamura H."/>
            <person name="Ohtoshi R."/>
            <person name="Tomita M."/>
            <person name="Numata K."/>
            <person name="Arakawa K."/>
        </authorList>
    </citation>
    <scope>NUCLEOTIDE SEQUENCE [LARGE SCALE GENOMIC DNA]</scope>
</reference>
<evidence type="ECO:0000313" key="2">
    <source>
        <dbReference type="Proteomes" id="UP000299102"/>
    </source>
</evidence>
<dbReference type="AlphaFoldDB" id="A0A4C1VXX7"/>
<sequence length="139" mass="15262">MQRTLKDLELGHRIALVNYQNGVTSHSKTTLLTILLPSLRYRGDRRTDTKILCGECEKRTGVRWRGAKTLKSDEALPAPLNTGHVCGATCRCLSCLTHVNLDIKITYFTPQAIRKVLEAVEVQAAPYGIMAGIAAAAKI</sequence>
<name>A0A4C1VXX7_EUMVA</name>
<dbReference type="Proteomes" id="UP000299102">
    <property type="component" value="Unassembled WGS sequence"/>
</dbReference>
<proteinExistence type="predicted"/>
<gene>
    <name evidence="1" type="ORF">EVAR_30505_1</name>
</gene>
<dbReference type="EMBL" id="BGZK01000440">
    <property type="protein sequence ID" value="GBP43671.1"/>
    <property type="molecule type" value="Genomic_DNA"/>
</dbReference>